<dbReference type="GO" id="GO:0016787">
    <property type="term" value="F:hydrolase activity"/>
    <property type="evidence" value="ECO:0007669"/>
    <property type="project" value="InterPro"/>
</dbReference>
<dbReference type="Gene3D" id="6.20.240.60">
    <property type="match status" value="1"/>
</dbReference>
<evidence type="ECO:0000256" key="1">
    <source>
        <dbReference type="SAM" id="SignalP"/>
    </source>
</evidence>
<dbReference type="PROSITE" id="PS51782">
    <property type="entry name" value="LYSM"/>
    <property type="match status" value="1"/>
</dbReference>
<dbReference type="SMART" id="SM00257">
    <property type="entry name" value="LysM"/>
    <property type="match status" value="1"/>
</dbReference>
<gene>
    <name evidence="3" type="ORF">FB550_109249</name>
</gene>
<dbReference type="Gene3D" id="1.10.10.2520">
    <property type="entry name" value="Cell wall hydrolase SleB, domain 1"/>
    <property type="match status" value="1"/>
</dbReference>
<dbReference type="InterPro" id="IPR018392">
    <property type="entry name" value="LysM"/>
</dbReference>
<keyword evidence="4" id="KW-1185">Reference proteome</keyword>
<dbReference type="RefSeq" id="WP_144566600.1">
    <property type="nucleotide sequence ID" value="NZ_VIVN01000009.1"/>
</dbReference>
<feature type="chain" id="PRO_5021831666" evidence="1">
    <location>
        <begin position="23"/>
        <end position="222"/>
    </location>
</feature>
<reference evidence="3 4" key="1">
    <citation type="submission" date="2019-06" db="EMBL/GenBank/DDBJ databases">
        <title>Sorghum-associated microbial communities from plants grown in Nebraska, USA.</title>
        <authorList>
            <person name="Schachtman D."/>
        </authorList>
    </citation>
    <scope>NUCLEOTIDE SEQUENCE [LARGE SCALE GENOMIC DNA]</scope>
    <source>
        <strain evidence="3 4">2482</strain>
    </source>
</reference>
<protein>
    <submittedName>
        <fullName evidence="3">N-acetylmuramoyl-L-alanine amidase</fullName>
    </submittedName>
</protein>
<feature type="signal peptide" evidence="1">
    <location>
        <begin position="1"/>
        <end position="22"/>
    </location>
</feature>
<dbReference type="Pfam" id="PF01476">
    <property type="entry name" value="LysM"/>
    <property type="match status" value="1"/>
</dbReference>
<dbReference type="InterPro" id="IPR042047">
    <property type="entry name" value="SleB_dom1"/>
</dbReference>
<keyword evidence="1" id="KW-0732">Signal</keyword>
<evidence type="ECO:0000313" key="3">
    <source>
        <dbReference type="EMBL" id="TWD98736.1"/>
    </source>
</evidence>
<organism evidence="3 4">
    <name type="scientific">Neobacillus bataviensis</name>
    <dbReference type="NCBI Taxonomy" id="220685"/>
    <lineage>
        <taxon>Bacteria</taxon>
        <taxon>Bacillati</taxon>
        <taxon>Bacillota</taxon>
        <taxon>Bacilli</taxon>
        <taxon>Bacillales</taxon>
        <taxon>Bacillaceae</taxon>
        <taxon>Neobacillus</taxon>
    </lineage>
</organism>
<name>A0A561D5K6_9BACI</name>
<dbReference type="Gene3D" id="3.10.350.10">
    <property type="entry name" value="LysM domain"/>
    <property type="match status" value="1"/>
</dbReference>
<dbReference type="AlphaFoldDB" id="A0A561D5K6"/>
<accession>A0A561D5K6</accession>
<dbReference type="EMBL" id="VIVN01000009">
    <property type="protein sequence ID" value="TWD98736.1"/>
    <property type="molecule type" value="Genomic_DNA"/>
</dbReference>
<feature type="domain" description="LysM" evidence="2">
    <location>
        <begin position="21"/>
        <end position="66"/>
    </location>
</feature>
<dbReference type="CDD" id="cd00118">
    <property type="entry name" value="LysM"/>
    <property type="match status" value="1"/>
</dbReference>
<evidence type="ECO:0000259" key="2">
    <source>
        <dbReference type="PROSITE" id="PS51782"/>
    </source>
</evidence>
<comment type="caution">
    <text evidence="3">The sequence shown here is derived from an EMBL/GenBank/DDBJ whole genome shotgun (WGS) entry which is preliminary data.</text>
</comment>
<dbReference type="InterPro" id="IPR011105">
    <property type="entry name" value="Cell_wall_hydrolase_SleB"/>
</dbReference>
<dbReference type="Pfam" id="PF07486">
    <property type="entry name" value="Hydrolase_2"/>
    <property type="match status" value="1"/>
</dbReference>
<dbReference type="SUPFAM" id="SSF54106">
    <property type="entry name" value="LysM domain"/>
    <property type="match status" value="1"/>
</dbReference>
<dbReference type="Proteomes" id="UP000319671">
    <property type="component" value="Unassembled WGS sequence"/>
</dbReference>
<sequence>MKKIITAFSVIASLLFASPAFAYTVKSGDTMSGIARSQNLSLQELARLNPQIKNLDLIYVGQNVHTGTMEEKTTRQIVNTGTLEVNANGQAVHTASKAEITVGYLENELNLLARLVRAEAESEPYQGKVAVACVVLNRVASSSFPNSIKEVIYQKGQFQPVRNGEINQPADEDSIRAVQEAMDEKRDVAAGSLFFYNPATATNRWLDTRATTLVIGHHVFKK</sequence>
<proteinExistence type="predicted"/>
<evidence type="ECO:0000313" key="4">
    <source>
        <dbReference type="Proteomes" id="UP000319671"/>
    </source>
</evidence>
<dbReference type="InterPro" id="IPR036779">
    <property type="entry name" value="LysM_dom_sf"/>
</dbReference>